<evidence type="ECO:0000313" key="3">
    <source>
        <dbReference type="Proteomes" id="UP001152799"/>
    </source>
</evidence>
<proteinExistence type="predicted"/>
<dbReference type="OrthoDB" id="6755972at2759"/>
<keyword evidence="3" id="KW-1185">Reference proteome</keyword>
<reference evidence="2" key="1">
    <citation type="submission" date="2022-01" db="EMBL/GenBank/DDBJ databases">
        <authorList>
            <person name="King R."/>
        </authorList>
    </citation>
    <scope>NUCLEOTIDE SEQUENCE</scope>
</reference>
<evidence type="ECO:0000256" key="1">
    <source>
        <dbReference type="SAM" id="MobiDB-lite"/>
    </source>
</evidence>
<feature type="region of interest" description="Disordered" evidence="1">
    <location>
        <begin position="1"/>
        <end position="43"/>
    </location>
</feature>
<dbReference type="Proteomes" id="UP001152799">
    <property type="component" value="Chromosome 5"/>
</dbReference>
<dbReference type="AlphaFoldDB" id="A0A9N9MRA6"/>
<name>A0A9N9MRA6_9CUCU</name>
<dbReference type="EMBL" id="OU892281">
    <property type="protein sequence ID" value="CAG9768631.1"/>
    <property type="molecule type" value="Genomic_DNA"/>
</dbReference>
<evidence type="ECO:0000313" key="2">
    <source>
        <dbReference type="EMBL" id="CAG9768631.1"/>
    </source>
</evidence>
<accession>A0A9N9MRA6</accession>
<gene>
    <name evidence="2" type="ORF">CEUTPL_LOCUS9157</name>
</gene>
<protein>
    <submittedName>
        <fullName evidence="2">Uncharacterized protein</fullName>
    </submittedName>
</protein>
<organism evidence="2 3">
    <name type="scientific">Ceutorhynchus assimilis</name>
    <name type="common">cabbage seed weevil</name>
    <dbReference type="NCBI Taxonomy" id="467358"/>
    <lineage>
        <taxon>Eukaryota</taxon>
        <taxon>Metazoa</taxon>
        <taxon>Ecdysozoa</taxon>
        <taxon>Arthropoda</taxon>
        <taxon>Hexapoda</taxon>
        <taxon>Insecta</taxon>
        <taxon>Pterygota</taxon>
        <taxon>Neoptera</taxon>
        <taxon>Endopterygota</taxon>
        <taxon>Coleoptera</taxon>
        <taxon>Polyphaga</taxon>
        <taxon>Cucujiformia</taxon>
        <taxon>Curculionidae</taxon>
        <taxon>Ceutorhynchinae</taxon>
        <taxon>Ceutorhynchus</taxon>
    </lineage>
</organism>
<sequence>MPSKTTKRITTNTRLYRTSDTPGKIDQRSPSNVKPMQKPNEVDKVSKIASPRTEILSSQCNPKREIKRSKYERDDAAIFDWWQNLFDKLEHDANIPPEEQRDVLSNVFGLSALRKILYSCNTRNPKFKEELDTLSDKDISQMRMKVRERLKTDSFFTNKQIVLTNETRQSSGERSAKNIRTSATKAPVEVSKCKMYMDFFKRKPDRAAVWRNLPPLSLSEMTLTQRAKTVTEQIATDFVNWLRDLGGDEEVSLSVGAIIEMFEIGFQANSTRSLRVGIQEIPSVSKRVAITKKCPEKARRSVLRQEIMKDLRASKKKTIYSAFGGRLPAEMQGRPPAENYFKKWMTCDRVPERLTSMATVWQGITHLKSTRAYCEFLLEQPDVKPPKYLLECGMMDLRKLRDENRKSSDIFDIDIS</sequence>
<feature type="compositionally biased region" description="Polar residues" evidence="1">
    <location>
        <begin position="8"/>
        <end position="21"/>
    </location>
</feature>